<accession>X1K2H1</accession>
<organism evidence="1">
    <name type="scientific">marine sediment metagenome</name>
    <dbReference type="NCBI Taxonomy" id="412755"/>
    <lineage>
        <taxon>unclassified sequences</taxon>
        <taxon>metagenomes</taxon>
        <taxon>ecological metagenomes</taxon>
    </lineage>
</organism>
<dbReference type="EMBL" id="BARU01037427">
    <property type="protein sequence ID" value="GAH87875.1"/>
    <property type="molecule type" value="Genomic_DNA"/>
</dbReference>
<proteinExistence type="predicted"/>
<gene>
    <name evidence="1" type="ORF">S03H2_58327</name>
</gene>
<protein>
    <recommendedName>
        <fullName evidence="2">Glycosyltransferase 2-like domain-containing protein</fullName>
    </recommendedName>
</protein>
<feature type="non-terminal residue" evidence="1">
    <location>
        <position position="212"/>
    </location>
</feature>
<sequence>MKLIGVMALNNFPLWRKAFDAMCELVDEVYIRFDGITGDPDILRELYRIAHPKMKEVMITDTFWNPPEWREEMLRLVNDAKPDIVICPDEDEVFGDGFRDELESFWRSDKLAMMVAYEPLVTANGREVNKAAPYPPQPHMKAFKWRPGLSHYPWHTNAIIAPYVNAACHWSAVTRLKHYCCYTAALEKMKQWRSPTPGRKHKKVVTMLGFGE</sequence>
<evidence type="ECO:0008006" key="2">
    <source>
        <dbReference type="Google" id="ProtNLM"/>
    </source>
</evidence>
<evidence type="ECO:0000313" key="1">
    <source>
        <dbReference type="EMBL" id="GAH87875.1"/>
    </source>
</evidence>
<reference evidence="1" key="1">
    <citation type="journal article" date="2014" name="Front. Microbiol.">
        <title>High frequency of phylogenetically diverse reductive dehalogenase-homologous genes in deep subseafloor sedimentary metagenomes.</title>
        <authorList>
            <person name="Kawai M."/>
            <person name="Futagami T."/>
            <person name="Toyoda A."/>
            <person name="Takaki Y."/>
            <person name="Nishi S."/>
            <person name="Hori S."/>
            <person name="Arai W."/>
            <person name="Tsubouchi T."/>
            <person name="Morono Y."/>
            <person name="Uchiyama I."/>
            <person name="Ito T."/>
            <person name="Fujiyama A."/>
            <person name="Inagaki F."/>
            <person name="Takami H."/>
        </authorList>
    </citation>
    <scope>NUCLEOTIDE SEQUENCE</scope>
    <source>
        <strain evidence="1">Expedition CK06-06</strain>
    </source>
</reference>
<dbReference type="AlphaFoldDB" id="X1K2H1"/>
<comment type="caution">
    <text evidence="1">The sequence shown here is derived from an EMBL/GenBank/DDBJ whole genome shotgun (WGS) entry which is preliminary data.</text>
</comment>
<name>X1K2H1_9ZZZZ</name>